<accession>A0AAE2SHQ3</accession>
<keyword evidence="2" id="KW-1185">Reference proteome</keyword>
<dbReference type="EMBL" id="JAENIG010000020">
    <property type="protein sequence ID" value="MBK1856581.1"/>
    <property type="molecule type" value="Genomic_DNA"/>
</dbReference>
<name>A0AAE2SHQ3_9BACT</name>
<evidence type="ECO:0000313" key="2">
    <source>
        <dbReference type="Proteomes" id="UP000634206"/>
    </source>
</evidence>
<reference evidence="1" key="1">
    <citation type="submission" date="2021-01" db="EMBL/GenBank/DDBJ databases">
        <title>Modified the classification status of verrucomicrobia.</title>
        <authorList>
            <person name="Feng X."/>
        </authorList>
    </citation>
    <scope>NUCLEOTIDE SEQUENCE</scope>
    <source>
        <strain evidence="1">5K15</strain>
    </source>
</reference>
<dbReference type="AlphaFoldDB" id="A0AAE2SHQ3"/>
<dbReference type="RefSeq" id="WP_309491201.1">
    <property type="nucleotide sequence ID" value="NZ_JAENIG010000020.1"/>
</dbReference>
<dbReference type="Proteomes" id="UP000634206">
    <property type="component" value="Unassembled WGS sequence"/>
</dbReference>
<organism evidence="1 2">
    <name type="scientific">Oceaniferula flava</name>
    <dbReference type="NCBI Taxonomy" id="2800421"/>
    <lineage>
        <taxon>Bacteria</taxon>
        <taxon>Pseudomonadati</taxon>
        <taxon>Verrucomicrobiota</taxon>
        <taxon>Verrucomicrobiia</taxon>
        <taxon>Verrucomicrobiales</taxon>
        <taxon>Verrucomicrobiaceae</taxon>
        <taxon>Oceaniferula</taxon>
    </lineage>
</organism>
<gene>
    <name evidence="1" type="ORF">JIN83_16535</name>
</gene>
<protein>
    <submittedName>
        <fullName evidence="1">Uncharacterized protein</fullName>
    </submittedName>
</protein>
<proteinExistence type="predicted"/>
<sequence length="109" mass="12495">MWKLNDIQDGESYRVALKVAPTGSRIFELIPSSCEYNDYDFVTPVIDDHTLLRSRNYERIVTECGIEGDTDIFVDAHGIWMTASEIDQLDSDVEDIQWYKGVAPFFAPK</sequence>
<comment type="caution">
    <text evidence="1">The sequence shown here is derived from an EMBL/GenBank/DDBJ whole genome shotgun (WGS) entry which is preliminary data.</text>
</comment>
<evidence type="ECO:0000313" key="1">
    <source>
        <dbReference type="EMBL" id="MBK1856581.1"/>
    </source>
</evidence>